<name>A0ABZ0HYU7_9HYPH</name>
<sequence>MPRFEQASTGILFTPLPERATARTDSGIGALCKSKDRKRIASGWEHSDAIEYLSRGSQLKPSAGILS</sequence>
<evidence type="ECO:0000313" key="2">
    <source>
        <dbReference type="Proteomes" id="UP001626536"/>
    </source>
</evidence>
<gene>
    <name evidence="1" type="ORF">RZS28_14210</name>
</gene>
<evidence type="ECO:0000313" key="1">
    <source>
        <dbReference type="EMBL" id="WOJ91594.1"/>
    </source>
</evidence>
<dbReference type="EMBL" id="CP136862">
    <property type="protein sequence ID" value="WOJ91594.1"/>
    <property type="molecule type" value="Genomic_DNA"/>
</dbReference>
<proteinExistence type="predicted"/>
<keyword evidence="2" id="KW-1185">Reference proteome</keyword>
<organism evidence="1 2">
    <name type="scientific">Methylocapsa polymorpha</name>
    <dbReference type="NCBI Taxonomy" id="3080828"/>
    <lineage>
        <taxon>Bacteria</taxon>
        <taxon>Pseudomonadati</taxon>
        <taxon>Pseudomonadota</taxon>
        <taxon>Alphaproteobacteria</taxon>
        <taxon>Hyphomicrobiales</taxon>
        <taxon>Beijerinckiaceae</taxon>
        <taxon>Methylocapsa</taxon>
    </lineage>
</organism>
<accession>A0ABZ0HYU7</accession>
<dbReference type="Proteomes" id="UP001626536">
    <property type="component" value="Chromosome"/>
</dbReference>
<dbReference type="RefSeq" id="WP_407341180.1">
    <property type="nucleotide sequence ID" value="NZ_CP136862.1"/>
</dbReference>
<reference evidence="1 2" key="1">
    <citation type="submission" date="2023-10" db="EMBL/GenBank/DDBJ databases">
        <title>Novel methanotroph of the genus Methylocapsa from a subarctic wetland.</title>
        <authorList>
            <person name="Belova S.E."/>
            <person name="Oshkin I.Y."/>
            <person name="Miroshnikov K."/>
            <person name="Dedysh S.N."/>
        </authorList>
    </citation>
    <scope>NUCLEOTIDE SEQUENCE [LARGE SCALE GENOMIC DNA]</scope>
    <source>
        <strain evidence="1 2">RX1</strain>
    </source>
</reference>
<protein>
    <submittedName>
        <fullName evidence="1">Uncharacterized protein</fullName>
    </submittedName>
</protein>